<feature type="transmembrane region" description="Helical" evidence="1">
    <location>
        <begin position="220"/>
        <end position="238"/>
    </location>
</feature>
<organism evidence="2 3">
    <name type="scientific">Pedobacter psychrotolerans</name>
    <dbReference type="NCBI Taxonomy" id="1843235"/>
    <lineage>
        <taxon>Bacteria</taxon>
        <taxon>Pseudomonadati</taxon>
        <taxon>Bacteroidota</taxon>
        <taxon>Sphingobacteriia</taxon>
        <taxon>Sphingobacteriales</taxon>
        <taxon>Sphingobacteriaceae</taxon>
        <taxon>Pedobacter</taxon>
    </lineage>
</organism>
<evidence type="ECO:0000313" key="2">
    <source>
        <dbReference type="EMBL" id="TCO27244.1"/>
    </source>
</evidence>
<keyword evidence="1" id="KW-0812">Transmembrane</keyword>
<keyword evidence="1" id="KW-1133">Transmembrane helix</keyword>
<name>A0A4R2HGM3_9SPHI</name>
<accession>A0A4R2HGM3</accession>
<feature type="transmembrane region" description="Helical" evidence="1">
    <location>
        <begin position="52"/>
        <end position="75"/>
    </location>
</feature>
<sequence length="327" mass="37119">MAKTKWIIETNTLTIYPKRNLRIVGLVFFILFLGFIYFLSSQMGSYSLVTKLSYSGILLMIPLLIVLMAESKLIFNGTDRKLYKKIGFLPVGSIPFDNIAAVTPYEVFGGGYSYSLFKKSNRHGKGLAVSSGYSKVTDPNLIQFQNEVLPKIDELVFANAPVIPKQTIYDFEFFKEEGGVYQLKQQKIGGVIVGLIMIGITVAILLNPSFMADENAFKRILVTYFPLIIGLAFFYMIFSSVKFDKNQQKLIHSTFGGRRVKEYAFEDIIRFQIVRKTTNLIYSGTEVNAEIYLPSKDKMHVMSLKSFIGTKKIDRFLDELNTILGRI</sequence>
<comment type="caution">
    <text evidence="2">The sequence shown here is derived from an EMBL/GenBank/DDBJ whole genome shotgun (WGS) entry which is preliminary data.</text>
</comment>
<dbReference type="EMBL" id="SLWO01000003">
    <property type="protein sequence ID" value="TCO27244.1"/>
    <property type="molecule type" value="Genomic_DNA"/>
</dbReference>
<proteinExistence type="predicted"/>
<feature type="transmembrane region" description="Helical" evidence="1">
    <location>
        <begin position="21"/>
        <end position="40"/>
    </location>
</feature>
<evidence type="ECO:0000313" key="3">
    <source>
        <dbReference type="Proteomes" id="UP000295684"/>
    </source>
</evidence>
<keyword evidence="1" id="KW-0472">Membrane</keyword>
<protein>
    <submittedName>
        <fullName evidence="2">Uncharacterized protein</fullName>
    </submittedName>
</protein>
<dbReference type="Proteomes" id="UP000295684">
    <property type="component" value="Unassembled WGS sequence"/>
</dbReference>
<gene>
    <name evidence="2" type="ORF">EV200_103578</name>
</gene>
<dbReference type="AlphaFoldDB" id="A0A4R2HGM3"/>
<dbReference type="RefSeq" id="WP_132531973.1">
    <property type="nucleotide sequence ID" value="NZ_BMJO01000004.1"/>
</dbReference>
<dbReference type="OrthoDB" id="667067at2"/>
<reference evidence="2 3" key="1">
    <citation type="submission" date="2019-03" db="EMBL/GenBank/DDBJ databases">
        <title>Genomic Encyclopedia of Type Strains, Phase IV (KMG-IV): sequencing the most valuable type-strain genomes for metagenomic binning, comparative biology and taxonomic classification.</title>
        <authorList>
            <person name="Goeker M."/>
        </authorList>
    </citation>
    <scope>NUCLEOTIDE SEQUENCE [LARGE SCALE GENOMIC DNA]</scope>
    <source>
        <strain evidence="2 3">DSM 103236</strain>
    </source>
</reference>
<feature type="transmembrane region" description="Helical" evidence="1">
    <location>
        <begin position="188"/>
        <end position="208"/>
    </location>
</feature>
<evidence type="ECO:0000256" key="1">
    <source>
        <dbReference type="SAM" id="Phobius"/>
    </source>
</evidence>